<dbReference type="GO" id="GO:0016491">
    <property type="term" value="F:oxidoreductase activity"/>
    <property type="evidence" value="ECO:0007669"/>
    <property type="project" value="UniProtKB-KW"/>
</dbReference>
<keyword evidence="2" id="KW-0560">Oxidoreductase</keyword>
<proteinExistence type="inferred from homology"/>
<dbReference type="PANTHER" id="PTHR24320:SF152">
    <property type="entry name" value="SHORT-CHAIN DEHYDROGENASE_REDUCTASE FAMILY PROTEIN"/>
    <property type="match status" value="1"/>
</dbReference>
<accession>A0A317SH96</accession>
<gene>
    <name evidence="3" type="ORF">C7212DRAFT_346742</name>
</gene>
<evidence type="ECO:0000256" key="1">
    <source>
        <dbReference type="ARBA" id="ARBA00006484"/>
    </source>
</evidence>
<name>A0A317SH96_9PEZI</name>
<dbReference type="AlphaFoldDB" id="A0A317SH96"/>
<dbReference type="Gene3D" id="3.40.50.720">
    <property type="entry name" value="NAD(P)-binding Rossmann-like Domain"/>
    <property type="match status" value="1"/>
</dbReference>
<dbReference type="PRINTS" id="PR00081">
    <property type="entry name" value="GDHRDH"/>
</dbReference>
<dbReference type="SUPFAM" id="SSF51735">
    <property type="entry name" value="NAD(P)-binding Rossmann-fold domains"/>
    <property type="match status" value="1"/>
</dbReference>
<comment type="caution">
    <text evidence="3">The sequence shown here is derived from an EMBL/GenBank/DDBJ whole genome shotgun (WGS) entry which is preliminary data.</text>
</comment>
<dbReference type="OrthoDB" id="542013at2759"/>
<reference evidence="3 4" key="1">
    <citation type="submission" date="2018-03" db="EMBL/GenBank/DDBJ databases">
        <title>Genomes of Pezizomycetes fungi and the evolution of truffles.</title>
        <authorList>
            <person name="Murat C."/>
            <person name="Payen T."/>
            <person name="Noel B."/>
            <person name="Kuo A."/>
            <person name="Martin F.M."/>
        </authorList>
    </citation>
    <scope>NUCLEOTIDE SEQUENCE [LARGE SCALE GENOMIC DNA]</scope>
    <source>
        <strain evidence="3">091103-1</strain>
    </source>
</reference>
<evidence type="ECO:0000256" key="2">
    <source>
        <dbReference type="ARBA" id="ARBA00023002"/>
    </source>
</evidence>
<evidence type="ECO:0000313" key="3">
    <source>
        <dbReference type="EMBL" id="PWW73783.1"/>
    </source>
</evidence>
<dbReference type="EMBL" id="PYWC01000074">
    <property type="protein sequence ID" value="PWW73783.1"/>
    <property type="molecule type" value="Genomic_DNA"/>
</dbReference>
<sequence>MANLPNQDGMFAFFFRRLLAIPQFAAPTSPTTVLLIGANSGIGLAAAEILLSLPGLKNLLLTTRSREKSLQTRQHLANLCPASVNIETFEVDLTDYDSIREFVTNLNAGSNSGTRSVNIAILNAGLMMGKYELGHGRFELTLQVNYISTALLSLLLLPNLRSGSGTSSSPSRLSICSSDGHYFATPIPTLYNSDDGILCYLNDPSNFSSQGAYLTSKLLGILFGRALSEKLDPTEVLVNMINPGIARTNLFRDLGWLFRISMWLCGRSVHVAAGVVVQGALGDSGVVSGGFYSEGRDTKPLSEVFTERGRELQERLWSETLDLLRAEYEGSTSALAQIYNDGLGGRGRMVEASGTVRAKDDL</sequence>
<dbReference type="Proteomes" id="UP000246991">
    <property type="component" value="Unassembled WGS sequence"/>
</dbReference>
<organism evidence="3 4">
    <name type="scientific">Tuber magnatum</name>
    <name type="common">white Piedmont truffle</name>
    <dbReference type="NCBI Taxonomy" id="42249"/>
    <lineage>
        <taxon>Eukaryota</taxon>
        <taxon>Fungi</taxon>
        <taxon>Dikarya</taxon>
        <taxon>Ascomycota</taxon>
        <taxon>Pezizomycotina</taxon>
        <taxon>Pezizomycetes</taxon>
        <taxon>Pezizales</taxon>
        <taxon>Tuberaceae</taxon>
        <taxon>Tuber</taxon>
    </lineage>
</organism>
<evidence type="ECO:0000313" key="4">
    <source>
        <dbReference type="Proteomes" id="UP000246991"/>
    </source>
</evidence>
<protein>
    <submittedName>
        <fullName evidence="3">NAD(P)-binding protein</fullName>
    </submittedName>
</protein>
<keyword evidence="4" id="KW-1185">Reference proteome</keyword>
<comment type="similarity">
    <text evidence="1">Belongs to the short-chain dehydrogenases/reductases (SDR) family.</text>
</comment>
<dbReference type="PANTHER" id="PTHR24320">
    <property type="entry name" value="RETINOL DEHYDROGENASE"/>
    <property type="match status" value="1"/>
</dbReference>
<dbReference type="InterPro" id="IPR036291">
    <property type="entry name" value="NAD(P)-bd_dom_sf"/>
</dbReference>
<dbReference type="Pfam" id="PF00106">
    <property type="entry name" value="adh_short"/>
    <property type="match status" value="1"/>
</dbReference>
<dbReference type="InterPro" id="IPR002347">
    <property type="entry name" value="SDR_fam"/>
</dbReference>
<dbReference type="STRING" id="42249.A0A317SH96"/>